<dbReference type="Gene3D" id="3.30.565.10">
    <property type="entry name" value="Histidine kinase-like ATPase, C-terminal domain"/>
    <property type="match status" value="1"/>
</dbReference>
<dbReference type="InterPro" id="IPR050980">
    <property type="entry name" value="2C_sensor_his_kinase"/>
</dbReference>
<dbReference type="PANTHER" id="PTHR44936">
    <property type="entry name" value="SENSOR PROTEIN CREC"/>
    <property type="match status" value="1"/>
</dbReference>
<protein>
    <recommendedName>
        <fullName evidence="2">histidine kinase</fullName>
        <ecNumber evidence="2">2.7.13.3</ecNumber>
    </recommendedName>
</protein>
<feature type="region of interest" description="Disordered" evidence="7">
    <location>
        <begin position="416"/>
        <end position="457"/>
    </location>
</feature>
<evidence type="ECO:0000256" key="6">
    <source>
        <dbReference type="ARBA" id="ARBA00023012"/>
    </source>
</evidence>
<dbReference type="AlphaFoldDB" id="A0A1G8EKF8"/>
<dbReference type="SUPFAM" id="SSF55874">
    <property type="entry name" value="ATPase domain of HSP90 chaperone/DNA topoisomerase II/histidine kinase"/>
    <property type="match status" value="1"/>
</dbReference>
<dbReference type="PANTHER" id="PTHR44936:SF9">
    <property type="entry name" value="SENSOR PROTEIN CREC"/>
    <property type="match status" value="1"/>
</dbReference>
<comment type="catalytic activity">
    <reaction evidence="1">
        <text>ATP + protein L-histidine = ADP + protein N-phospho-L-histidine.</text>
        <dbReference type="EC" id="2.7.13.3"/>
    </reaction>
</comment>
<dbReference type="STRING" id="633440.SAMN05421869_10318"/>
<organism evidence="9 10">
    <name type="scientific">Nonomuraea jiangxiensis</name>
    <dbReference type="NCBI Taxonomy" id="633440"/>
    <lineage>
        <taxon>Bacteria</taxon>
        <taxon>Bacillati</taxon>
        <taxon>Actinomycetota</taxon>
        <taxon>Actinomycetes</taxon>
        <taxon>Streptosporangiales</taxon>
        <taxon>Streptosporangiaceae</taxon>
        <taxon>Nonomuraea</taxon>
    </lineage>
</organism>
<evidence type="ECO:0000256" key="3">
    <source>
        <dbReference type="ARBA" id="ARBA00022553"/>
    </source>
</evidence>
<accession>A0A1G8EKF8</accession>
<dbReference type="SUPFAM" id="SSF57997">
    <property type="entry name" value="Tropomyosin"/>
    <property type="match status" value="1"/>
</dbReference>
<sequence length="579" mass="63138">MPPDFLSFAIVIGVIVVAVVGVLIYRNRVQKELAQTRKQLAEARRGQERLSREGSGRDQRLQQVDRRLKEAERKAKEAERQIQEAERKAMEAERRTQEAERQVAEAAEQVGRARARHDLVREETDHLLTSRIPALVAHLRAPHVIVPGLHNAALAGTDVDKQHRAILDALARSVREEGERIDEAAQAVVRGAMSRVQTQALRAQDLLAGVQRRYSGDEHTALLREVLGLDMFNELIVRRAQASGIACGATTGLSRDDTYLVDLVVGAISRVENFEQRIDGPANHLRRRVGVAARAAEPILFITSELLANAVHHSHGTLKVTIAIHETNTGAAIVIDDAGVGLNEEQYARATRLLSGQHPVRLVDLGNPPRTGWAAIGRQVSHYGMQVTVKKSAYGGVQAVVSVPAGLLVEMPDTSRPSVLAPEPVRSAPTTQAQHRSAEELPVRQPAMGDFPGRQPATAELPVRQPATAESPGWQTADEPYADWDRADWDVDKEHVDGEHAAVGEGVAQPEPVGTGAALPRLPQRRRQPTRPAATPSPDGQARTTPEEAQRRWGDFQTGAEAGRRAAMPSQPHDATEGN</sequence>
<evidence type="ECO:0000313" key="9">
    <source>
        <dbReference type="EMBL" id="SDH70358.1"/>
    </source>
</evidence>
<dbReference type="EMBL" id="FNDJ01000003">
    <property type="protein sequence ID" value="SDH70358.1"/>
    <property type="molecule type" value="Genomic_DNA"/>
</dbReference>
<dbReference type="GO" id="GO:0004673">
    <property type="term" value="F:protein histidine kinase activity"/>
    <property type="evidence" value="ECO:0007669"/>
    <property type="project" value="UniProtKB-EC"/>
</dbReference>
<feature type="transmembrane region" description="Helical" evidence="8">
    <location>
        <begin position="6"/>
        <end position="25"/>
    </location>
</feature>
<dbReference type="EC" id="2.7.13.3" evidence="2"/>
<keyword evidence="8" id="KW-0472">Membrane</keyword>
<evidence type="ECO:0000256" key="4">
    <source>
        <dbReference type="ARBA" id="ARBA00022679"/>
    </source>
</evidence>
<evidence type="ECO:0000256" key="7">
    <source>
        <dbReference type="SAM" id="MobiDB-lite"/>
    </source>
</evidence>
<gene>
    <name evidence="9" type="ORF">SAMN05421869_10318</name>
</gene>
<dbReference type="Proteomes" id="UP000199202">
    <property type="component" value="Unassembled WGS sequence"/>
</dbReference>
<keyword evidence="10" id="KW-1185">Reference proteome</keyword>
<evidence type="ECO:0000256" key="5">
    <source>
        <dbReference type="ARBA" id="ARBA00022777"/>
    </source>
</evidence>
<evidence type="ECO:0000313" key="10">
    <source>
        <dbReference type="Proteomes" id="UP000199202"/>
    </source>
</evidence>
<keyword evidence="8" id="KW-0812">Transmembrane</keyword>
<keyword evidence="6" id="KW-0902">Two-component regulatory system</keyword>
<keyword evidence="4" id="KW-0808">Transferase</keyword>
<feature type="region of interest" description="Disordered" evidence="7">
    <location>
        <begin position="503"/>
        <end position="579"/>
    </location>
</feature>
<name>A0A1G8EKF8_9ACTN</name>
<dbReference type="InterPro" id="IPR036890">
    <property type="entry name" value="HATPase_C_sf"/>
</dbReference>
<keyword evidence="3" id="KW-0597">Phosphoprotein</keyword>
<feature type="region of interest" description="Disordered" evidence="7">
    <location>
        <begin position="42"/>
        <end position="97"/>
    </location>
</feature>
<proteinExistence type="predicted"/>
<evidence type="ECO:0000256" key="2">
    <source>
        <dbReference type="ARBA" id="ARBA00012438"/>
    </source>
</evidence>
<evidence type="ECO:0000256" key="8">
    <source>
        <dbReference type="SAM" id="Phobius"/>
    </source>
</evidence>
<reference evidence="9 10" key="1">
    <citation type="submission" date="2016-10" db="EMBL/GenBank/DDBJ databases">
        <authorList>
            <person name="de Groot N.N."/>
        </authorList>
    </citation>
    <scope>NUCLEOTIDE SEQUENCE [LARGE SCALE GENOMIC DNA]</scope>
    <source>
        <strain evidence="9 10">CGMCC 4.6533</strain>
    </source>
</reference>
<dbReference type="GO" id="GO:0000160">
    <property type="term" value="P:phosphorelay signal transduction system"/>
    <property type="evidence" value="ECO:0007669"/>
    <property type="project" value="UniProtKB-KW"/>
</dbReference>
<keyword evidence="8" id="KW-1133">Transmembrane helix</keyword>
<keyword evidence="5" id="KW-0418">Kinase</keyword>
<feature type="compositionally biased region" description="Basic and acidic residues" evidence="7">
    <location>
        <begin position="545"/>
        <end position="554"/>
    </location>
</feature>
<evidence type="ECO:0000256" key="1">
    <source>
        <dbReference type="ARBA" id="ARBA00000085"/>
    </source>
</evidence>